<reference evidence="2 3" key="1">
    <citation type="submission" date="2017-04" db="EMBL/GenBank/DDBJ databases">
        <authorList>
            <person name="Afonso C.L."/>
            <person name="Miller P.J."/>
            <person name="Scott M.A."/>
            <person name="Spackman E."/>
            <person name="Goraichik I."/>
            <person name="Dimitrov K.M."/>
            <person name="Suarez D.L."/>
            <person name="Swayne D.E."/>
        </authorList>
    </citation>
    <scope>NUCLEOTIDE SEQUENCE [LARGE SCALE GENOMIC DNA]</scope>
    <source>
        <strain evidence="3">XA(T)</strain>
    </source>
</reference>
<sequence>MGVLYYGADGSELEFDDRLLAHLKVVIVGKLRRRESFTLSWELEHAQGSGRETIWLDPSIALRFRFFGGRPPQLNRAWIDALTRTANKGDMRLVPEPMPGDPIANPLGDFT</sequence>
<evidence type="ECO:0000313" key="2">
    <source>
        <dbReference type="EMBL" id="ARJ04691.1"/>
    </source>
</evidence>
<dbReference type="InterPro" id="IPR057204">
    <property type="entry name" value="DUF7882"/>
</dbReference>
<dbReference type="AlphaFoldDB" id="A0A1X9LL69"/>
<accession>A0A1X9LL69</accession>
<dbReference type="EMBL" id="CP020715">
    <property type="protein sequence ID" value="ARJ04691.1"/>
    <property type="molecule type" value="Genomic_DNA"/>
</dbReference>
<keyword evidence="3" id="KW-1185">Reference proteome</keyword>
<gene>
    <name evidence="2" type="ORF">B5808_05220</name>
</gene>
<evidence type="ECO:0000313" key="3">
    <source>
        <dbReference type="Proteomes" id="UP000192775"/>
    </source>
</evidence>
<dbReference type="KEGG" id="cphy:B5808_05220"/>
<dbReference type="STRING" id="1619308.B5808_05220"/>
<evidence type="ECO:0000259" key="1">
    <source>
        <dbReference type="Pfam" id="PF25355"/>
    </source>
</evidence>
<dbReference type="Proteomes" id="UP000192775">
    <property type="component" value="Chromosome"/>
</dbReference>
<dbReference type="RefSeq" id="WP_085018829.1">
    <property type="nucleotide sequence ID" value="NZ_BMHD01000002.1"/>
</dbReference>
<proteinExistence type="predicted"/>
<organism evidence="2 3">
    <name type="scientific">Cnuibacter physcomitrellae</name>
    <dbReference type="NCBI Taxonomy" id="1619308"/>
    <lineage>
        <taxon>Bacteria</taxon>
        <taxon>Bacillati</taxon>
        <taxon>Actinomycetota</taxon>
        <taxon>Actinomycetes</taxon>
        <taxon>Micrococcales</taxon>
        <taxon>Microbacteriaceae</taxon>
        <taxon>Cnuibacter</taxon>
    </lineage>
</organism>
<feature type="domain" description="DUF7882" evidence="1">
    <location>
        <begin position="1"/>
        <end position="96"/>
    </location>
</feature>
<dbReference type="Pfam" id="PF25355">
    <property type="entry name" value="DUF7882"/>
    <property type="match status" value="1"/>
</dbReference>
<protein>
    <recommendedName>
        <fullName evidence="1">DUF7882 domain-containing protein</fullName>
    </recommendedName>
</protein>
<name>A0A1X9LL69_9MICO</name>